<dbReference type="PANTHER" id="PTHR42831:SF1">
    <property type="entry name" value="FE-S PROTEIN MATURATION AUXILIARY FACTOR YITW"/>
    <property type="match status" value="1"/>
</dbReference>
<evidence type="ECO:0000259" key="1">
    <source>
        <dbReference type="Pfam" id="PF01883"/>
    </source>
</evidence>
<dbReference type="EMBL" id="UINC01002995">
    <property type="protein sequence ID" value="SVA02344.1"/>
    <property type="molecule type" value="Genomic_DNA"/>
</dbReference>
<dbReference type="InterPro" id="IPR034904">
    <property type="entry name" value="FSCA_dom_sf"/>
</dbReference>
<dbReference type="AlphaFoldDB" id="A0A381SFU7"/>
<dbReference type="Pfam" id="PF01883">
    <property type="entry name" value="FeS_assembly_P"/>
    <property type="match status" value="1"/>
</dbReference>
<protein>
    <recommendedName>
        <fullName evidence="1">MIP18 family-like domain-containing protein</fullName>
    </recommendedName>
</protein>
<evidence type="ECO:0000313" key="2">
    <source>
        <dbReference type="EMBL" id="SVA02344.1"/>
    </source>
</evidence>
<dbReference type="SUPFAM" id="SSF117916">
    <property type="entry name" value="Fe-S cluster assembly (FSCA) domain-like"/>
    <property type="match status" value="1"/>
</dbReference>
<feature type="domain" description="MIP18 family-like" evidence="1">
    <location>
        <begin position="4"/>
        <end position="82"/>
    </location>
</feature>
<sequence>MDLKEKIIDLLKQCYDPEIPVDLWSLGLIYNISIKDNQNKKSDVDIIMSLTTPGCSMGQHMADDIKSKVSSLDNIDNVAVSVTFDPPWQPEMMSNEARNKLGFDSSIAKTNETKIETKWE</sequence>
<reference evidence="2" key="1">
    <citation type="submission" date="2018-05" db="EMBL/GenBank/DDBJ databases">
        <authorList>
            <person name="Lanie J.A."/>
            <person name="Ng W.-L."/>
            <person name="Kazmierczak K.M."/>
            <person name="Andrzejewski T.M."/>
            <person name="Davidsen T.M."/>
            <person name="Wayne K.J."/>
            <person name="Tettelin H."/>
            <person name="Glass J.I."/>
            <person name="Rusch D."/>
            <person name="Podicherti R."/>
            <person name="Tsui H.-C.T."/>
            <person name="Winkler M.E."/>
        </authorList>
    </citation>
    <scope>NUCLEOTIDE SEQUENCE</scope>
</reference>
<dbReference type="PANTHER" id="PTHR42831">
    <property type="entry name" value="FE-S PROTEIN MATURATION AUXILIARY FACTOR YITW"/>
    <property type="match status" value="1"/>
</dbReference>
<dbReference type="InterPro" id="IPR002744">
    <property type="entry name" value="MIP18-like"/>
</dbReference>
<name>A0A381SFU7_9ZZZZ</name>
<accession>A0A381SFU7</accession>
<proteinExistence type="predicted"/>
<dbReference type="Gene3D" id="3.30.300.130">
    <property type="entry name" value="Fe-S cluster assembly (FSCA)"/>
    <property type="match status" value="1"/>
</dbReference>
<dbReference type="InterPro" id="IPR052339">
    <property type="entry name" value="Fe-S_Maturation_MIP18"/>
</dbReference>
<gene>
    <name evidence="2" type="ORF">METZ01_LOCUS55198</name>
</gene>
<organism evidence="2">
    <name type="scientific">marine metagenome</name>
    <dbReference type="NCBI Taxonomy" id="408172"/>
    <lineage>
        <taxon>unclassified sequences</taxon>
        <taxon>metagenomes</taxon>
        <taxon>ecological metagenomes</taxon>
    </lineage>
</organism>